<sequence length="753" mass="80607">MKLSLFIGSILASVVLATDFYLSPDGSDSNGGTSADQAFKTVSKAKEAVRAQLGKTLTEDINVHIAAGTYTLTAPLNFTNAESGKDGHKVNWLGEKGSVISGGLKVTGWTAGSNGVYSASVPVGTQSRNLFVGGKAANYARRKIANRKDFSYTSTSMRWNSGTYDWLMNTKGIAGAEVRFISSFTDRYAPIVSVGNRELVMKQNSWSNQIIGWDTVSSPFADFGVWVQNSLALLVEGGQFFLDSQAGKVYYKPLGGEDLSKLDTYLGVQEVLISISGSYDNPAHDINFEGLTFSHSTWLRPGKLGFADQQTGGYIGEDKTYPEHEATRPFWWQMPSAFQISAATKVNLTGCTFTEIGNGGIGVGNDPNAHLSKVGLGASGISITDGYFTQVMGNSISVGGIQAEAHHPSNERQTVTRINISGNIFTNNSALFSSTVPIFLSYLQHSTISHNDIYTTPYSGICHGYGWGSNDAGGSQEYVNRGLYKYQPKYDTPTTLKNNVIDGNLVHGYGQSHTDLGGVYTLSTSPSTYVTNNYVYDSGYWGLYNDEGSNSYVQLNNIFFGNQGWYVANRNGPMHTGNNTLIDNYGKAGQGLDGKPNGSGTQGDTYLRNYIVSDITKTSAEAQKNAYRSGVLPGRRADRPVTNDARLADGWVSLASTSGNGGRLLAVNVSNFDDVEYTGASFQVTASNGGSLKPVDVPTAIPANTFVLATYSVSGNSNPSVSATVKYTNPRLSAARTLTANGQVRLMNAVVGG</sequence>
<dbReference type="SMART" id="SM00710">
    <property type="entry name" value="PbH1"/>
    <property type="match status" value="6"/>
</dbReference>
<protein>
    <submittedName>
        <fullName evidence="2">Uncharacterized protein</fullName>
    </submittedName>
</protein>
<dbReference type="PANTHER" id="PTHR36453:SF2">
    <property type="entry name" value="APPLE DOMAIN-CONTAINING PROTEIN"/>
    <property type="match status" value="1"/>
</dbReference>
<proteinExistence type="predicted"/>
<evidence type="ECO:0000256" key="1">
    <source>
        <dbReference type="SAM" id="SignalP"/>
    </source>
</evidence>
<dbReference type="SUPFAM" id="SSF51126">
    <property type="entry name" value="Pectin lyase-like"/>
    <property type="match status" value="1"/>
</dbReference>
<feature type="signal peptide" evidence="1">
    <location>
        <begin position="1"/>
        <end position="17"/>
    </location>
</feature>
<dbReference type="EMBL" id="JAQQWE010000009">
    <property type="protein sequence ID" value="KAK7941378.1"/>
    <property type="molecule type" value="Genomic_DNA"/>
</dbReference>
<dbReference type="GeneID" id="92083049"/>
<evidence type="ECO:0000313" key="2">
    <source>
        <dbReference type="EMBL" id="KAK7941378.1"/>
    </source>
</evidence>
<evidence type="ECO:0000313" key="3">
    <source>
        <dbReference type="Proteomes" id="UP001391051"/>
    </source>
</evidence>
<name>A0ABR1PWU8_9PEZI</name>
<dbReference type="RefSeq" id="XP_066694130.1">
    <property type="nucleotide sequence ID" value="XM_066849987.1"/>
</dbReference>
<gene>
    <name evidence="2" type="ORF">PG986_013765</name>
</gene>
<keyword evidence="1" id="KW-0732">Signal</keyword>
<dbReference type="Gene3D" id="2.160.20.10">
    <property type="entry name" value="Single-stranded right-handed beta-helix, Pectin lyase-like"/>
    <property type="match status" value="2"/>
</dbReference>
<accession>A0ABR1PWU8</accession>
<organism evidence="2 3">
    <name type="scientific">Apiospora aurea</name>
    <dbReference type="NCBI Taxonomy" id="335848"/>
    <lineage>
        <taxon>Eukaryota</taxon>
        <taxon>Fungi</taxon>
        <taxon>Dikarya</taxon>
        <taxon>Ascomycota</taxon>
        <taxon>Pezizomycotina</taxon>
        <taxon>Sordariomycetes</taxon>
        <taxon>Xylariomycetidae</taxon>
        <taxon>Amphisphaeriales</taxon>
        <taxon>Apiosporaceae</taxon>
        <taxon>Apiospora</taxon>
    </lineage>
</organism>
<feature type="chain" id="PRO_5047521764" evidence="1">
    <location>
        <begin position="18"/>
        <end position="753"/>
    </location>
</feature>
<dbReference type="PANTHER" id="PTHR36453">
    <property type="entry name" value="SECRETED PROTEIN-RELATED"/>
    <property type="match status" value="1"/>
</dbReference>
<dbReference type="InterPro" id="IPR012334">
    <property type="entry name" value="Pectin_lyas_fold"/>
</dbReference>
<dbReference type="InterPro" id="IPR011050">
    <property type="entry name" value="Pectin_lyase_fold/virulence"/>
</dbReference>
<dbReference type="Proteomes" id="UP001391051">
    <property type="component" value="Unassembled WGS sequence"/>
</dbReference>
<dbReference type="InterPro" id="IPR006626">
    <property type="entry name" value="PbH1"/>
</dbReference>
<comment type="caution">
    <text evidence="2">The sequence shown here is derived from an EMBL/GenBank/DDBJ whole genome shotgun (WGS) entry which is preliminary data.</text>
</comment>
<keyword evidence="3" id="KW-1185">Reference proteome</keyword>
<reference evidence="2 3" key="1">
    <citation type="submission" date="2023-01" db="EMBL/GenBank/DDBJ databases">
        <title>Analysis of 21 Apiospora genomes using comparative genomics revels a genus with tremendous synthesis potential of carbohydrate active enzymes and secondary metabolites.</title>
        <authorList>
            <person name="Sorensen T."/>
        </authorList>
    </citation>
    <scope>NUCLEOTIDE SEQUENCE [LARGE SCALE GENOMIC DNA]</scope>
    <source>
        <strain evidence="2 3">CBS 24483</strain>
    </source>
</reference>